<protein>
    <submittedName>
        <fullName evidence="2">Uncharacterized protein</fullName>
    </submittedName>
</protein>
<reference evidence="2" key="1">
    <citation type="submission" date="2022-06" db="EMBL/GenBank/DDBJ databases">
        <title>Genome public.</title>
        <authorList>
            <person name="Sun Q."/>
        </authorList>
    </citation>
    <scope>NUCLEOTIDE SEQUENCE</scope>
    <source>
        <strain evidence="2">CWNU-1</strain>
    </source>
</reference>
<dbReference type="EMBL" id="JAMQAW010000010">
    <property type="protein sequence ID" value="MCM2389369.1"/>
    <property type="molecule type" value="Genomic_DNA"/>
</dbReference>
<evidence type="ECO:0000313" key="2">
    <source>
        <dbReference type="EMBL" id="MCM2389369.1"/>
    </source>
</evidence>
<sequence>MPLAEAERRAGFRARVPTALGHPDAVSLTAGPGGRSVVSLCWSERGQTVRLDEFRASLDLGFAKQTGVMPEWVTLRPGSDDGRGGGEDSGGGGRGGGGSDALWFKTPHALRLPLTDAQGSWTPEERTAGPTLLWSLDGQGTTLRLEGVASLSRAVEIAESTLAEVAETDASEGGTRGGRAVYQR</sequence>
<keyword evidence="3" id="KW-1185">Reference proteome</keyword>
<feature type="region of interest" description="Disordered" evidence="1">
    <location>
        <begin position="73"/>
        <end position="102"/>
    </location>
</feature>
<dbReference type="Proteomes" id="UP001431429">
    <property type="component" value="Unassembled WGS sequence"/>
</dbReference>
<name>A0ABT0ULS0_9ACTN</name>
<evidence type="ECO:0000313" key="3">
    <source>
        <dbReference type="Proteomes" id="UP001431429"/>
    </source>
</evidence>
<comment type="caution">
    <text evidence="2">The sequence shown here is derived from an EMBL/GenBank/DDBJ whole genome shotgun (WGS) entry which is preliminary data.</text>
</comment>
<organism evidence="2 3">
    <name type="scientific">Streptomyces albipurpureus</name>
    <dbReference type="NCBI Taxonomy" id="2897419"/>
    <lineage>
        <taxon>Bacteria</taxon>
        <taxon>Bacillati</taxon>
        <taxon>Actinomycetota</taxon>
        <taxon>Actinomycetes</taxon>
        <taxon>Kitasatosporales</taxon>
        <taxon>Streptomycetaceae</taxon>
        <taxon>Streptomyces</taxon>
    </lineage>
</organism>
<evidence type="ECO:0000256" key="1">
    <source>
        <dbReference type="SAM" id="MobiDB-lite"/>
    </source>
</evidence>
<feature type="compositionally biased region" description="Gly residues" evidence="1">
    <location>
        <begin position="87"/>
        <end position="99"/>
    </location>
</feature>
<proteinExistence type="predicted"/>
<gene>
    <name evidence="2" type="ORF">NBG84_13865</name>
</gene>
<accession>A0ABT0ULS0</accession>